<keyword evidence="3" id="KW-0902">Two-component regulatory system</keyword>
<accession>A0A2P7RPN3</accession>
<evidence type="ECO:0000259" key="5">
    <source>
        <dbReference type="PROSITE" id="PS50109"/>
    </source>
</evidence>
<dbReference type="Gene3D" id="3.40.50.2300">
    <property type="match status" value="2"/>
</dbReference>
<dbReference type="InterPro" id="IPR050482">
    <property type="entry name" value="Sensor_HK_TwoCompSys"/>
</dbReference>
<dbReference type="PROSITE" id="PS50109">
    <property type="entry name" value="HIS_KIN"/>
    <property type="match status" value="1"/>
</dbReference>
<dbReference type="GO" id="GO:0016020">
    <property type="term" value="C:membrane"/>
    <property type="evidence" value="ECO:0007669"/>
    <property type="project" value="InterPro"/>
</dbReference>
<dbReference type="InterPro" id="IPR005467">
    <property type="entry name" value="His_kinase_dom"/>
</dbReference>
<dbReference type="SMART" id="SM00387">
    <property type="entry name" value="HATPase_c"/>
    <property type="match status" value="1"/>
</dbReference>
<keyword evidence="4" id="KW-1133">Transmembrane helix</keyword>
<gene>
    <name evidence="6" type="ORF">C7I84_26630</name>
</gene>
<dbReference type="RefSeq" id="WP_106775251.1">
    <property type="nucleotide sequence ID" value="NZ_PXYK01000038.1"/>
</dbReference>
<comment type="caution">
    <text evidence="6">The sequence shown here is derived from an EMBL/GenBank/DDBJ whole genome shotgun (WGS) entry which is preliminary data.</text>
</comment>
<dbReference type="Proteomes" id="UP000241229">
    <property type="component" value="Unassembled WGS sequence"/>
</dbReference>
<dbReference type="Pfam" id="PF02518">
    <property type="entry name" value="HATPase_c"/>
    <property type="match status" value="1"/>
</dbReference>
<keyword evidence="1" id="KW-0808">Transferase</keyword>
<dbReference type="InterPro" id="IPR011712">
    <property type="entry name" value="Sig_transdc_His_kin_sub3_dim/P"/>
</dbReference>
<reference evidence="6 7" key="1">
    <citation type="submission" date="2018-03" db="EMBL/GenBank/DDBJ databases">
        <title>The draft genome of Mesorhizobium sp. 6GN-30.</title>
        <authorList>
            <person name="Liu L."/>
            <person name="Li L."/>
            <person name="Wang T."/>
            <person name="Zhang X."/>
            <person name="Liang L."/>
        </authorList>
    </citation>
    <scope>NUCLEOTIDE SEQUENCE [LARGE SCALE GENOMIC DNA]</scope>
    <source>
        <strain evidence="6 7">6GN30</strain>
    </source>
</reference>
<dbReference type="EMBL" id="PXYK01000038">
    <property type="protein sequence ID" value="PSJ52173.1"/>
    <property type="molecule type" value="Genomic_DNA"/>
</dbReference>
<protein>
    <recommendedName>
        <fullName evidence="5">Histidine kinase domain-containing protein</fullName>
    </recommendedName>
</protein>
<feature type="transmembrane region" description="Helical" evidence="4">
    <location>
        <begin position="390"/>
        <end position="413"/>
    </location>
</feature>
<keyword evidence="4" id="KW-0472">Membrane</keyword>
<dbReference type="InterPro" id="IPR003594">
    <property type="entry name" value="HATPase_dom"/>
</dbReference>
<evidence type="ECO:0000256" key="3">
    <source>
        <dbReference type="ARBA" id="ARBA00023012"/>
    </source>
</evidence>
<organism evidence="6 7">
    <name type="scientific">Kumtagia ephedrae</name>
    <dbReference type="NCBI Taxonomy" id="2116701"/>
    <lineage>
        <taxon>Bacteria</taxon>
        <taxon>Pseudomonadati</taxon>
        <taxon>Pseudomonadota</taxon>
        <taxon>Alphaproteobacteria</taxon>
        <taxon>Hyphomicrobiales</taxon>
        <taxon>Phyllobacteriaceae</taxon>
        <taxon>Kumtagia</taxon>
    </lineage>
</organism>
<evidence type="ECO:0000313" key="6">
    <source>
        <dbReference type="EMBL" id="PSJ52173.1"/>
    </source>
</evidence>
<evidence type="ECO:0000256" key="4">
    <source>
        <dbReference type="SAM" id="Phobius"/>
    </source>
</evidence>
<dbReference type="PANTHER" id="PTHR24421">
    <property type="entry name" value="NITRATE/NITRITE SENSOR PROTEIN NARX-RELATED"/>
    <property type="match status" value="1"/>
</dbReference>
<dbReference type="InterPro" id="IPR036890">
    <property type="entry name" value="HATPase_C_sf"/>
</dbReference>
<keyword evidence="7" id="KW-1185">Reference proteome</keyword>
<keyword evidence="4" id="KW-0812">Transmembrane</keyword>
<sequence length="653" mass="72159">MVEIGCAITGHSWRFFEADLQAIDGVALEHRDDISLAPRNCYLEIMMGYPSRTLLHGVGLLGVFLLISTLATNAADPKRILLLHSFGRDFAPFSEMTKSFQAALIKRSPDLLDFYEASIFTARFQEPENEGSLVEYLQDVFSGRRLDLIVAQGGPAAAFVEEYRQQLFADTPMVISGVDSRLMEAAALTPNDTFIGVKLDLAAFLENILRVLPETKNIAIVVGNSPNEQFWAHELQNEFQPFADRVHFEWLNALPLDEILERVADLPPQSAVLYFMLAVDGAGNVHPLDVAFTRIREVAAVPVFGYGDYHLGLGSVGGPADQTQAIGEQTADAALRILGGEKAGDIKTPLLGLGLPVYDWRELQRWGIGEASLPPGSEVRFRSPGVWELYRWYIVGAISLIVLQTLLIVSFLVQRAKRRAAEIDIRAKEGELRVSYDQVRQLAGRLIYAQEAERTRIARELHDDVGQRVASLSIGLSSLKRRVPDPDDTARTEFSGLQQQVVGLAKDLRDLSHDLHPGALEHVGLLEALRGRCEEIDGESGTRVDVEVADGWSELPDDIELCLYRVAQEALRNITKHAHARTARISLARRNGQVVMRITDDGGGFQENGSNGQHGIGLLSMRERVKMLEGSFEVESSSRGTITTVVIPTGERH</sequence>
<feature type="domain" description="Histidine kinase" evidence="5">
    <location>
        <begin position="563"/>
        <end position="651"/>
    </location>
</feature>
<proteinExistence type="predicted"/>
<evidence type="ECO:0000313" key="7">
    <source>
        <dbReference type="Proteomes" id="UP000241229"/>
    </source>
</evidence>
<dbReference type="CDD" id="cd16917">
    <property type="entry name" value="HATPase_UhpB-NarQ-NarX-like"/>
    <property type="match status" value="1"/>
</dbReference>
<name>A0A2P7RPN3_9HYPH</name>
<dbReference type="GO" id="GO:0000155">
    <property type="term" value="F:phosphorelay sensor kinase activity"/>
    <property type="evidence" value="ECO:0007669"/>
    <property type="project" value="InterPro"/>
</dbReference>
<dbReference type="AlphaFoldDB" id="A0A2P7RPN3"/>
<evidence type="ECO:0000256" key="1">
    <source>
        <dbReference type="ARBA" id="ARBA00022679"/>
    </source>
</evidence>
<dbReference type="OrthoDB" id="9795133at2"/>
<dbReference type="Gene3D" id="1.20.5.1930">
    <property type="match status" value="1"/>
</dbReference>
<evidence type="ECO:0000256" key="2">
    <source>
        <dbReference type="ARBA" id="ARBA00022777"/>
    </source>
</evidence>
<keyword evidence="2" id="KW-0418">Kinase</keyword>
<dbReference type="Gene3D" id="3.30.565.10">
    <property type="entry name" value="Histidine kinase-like ATPase, C-terminal domain"/>
    <property type="match status" value="1"/>
</dbReference>
<feature type="transmembrane region" description="Helical" evidence="4">
    <location>
        <begin position="54"/>
        <end position="75"/>
    </location>
</feature>
<dbReference type="SUPFAM" id="SSF55874">
    <property type="entry name" value="ATPase domain of HSP90 chaperone/DNA topoisomerase II/histidine kinase"/>
    <property type="match status" value="1"/>
</dbReference>
<dbReference type="GO" id="GO:0046983">
    <property type="term" value="F:protein dimerization activity"/>
    <property type="evidence" value="ECO:0007669"/>
    <property type="project" value="InterPro"/>
</dbReference>
<dbReference type="Pfam" id="PF07730">
    <property type="entry name" value="HisKA_3"/>
    <property type="match status" value="1"/>
</dbReference>